<dbReference type="Proteomes" id="UP001141806">
    <property type="component" value="Unassembled WGS sequence"/>
</dbReference>
<comment type="caution">
    <text evidence="7">The sequence shown here is derived from an EMBL/GenBank/DDBJ whole genome shotgun (WGS) entry which is preliminary data.</text>
</comment>
<accession>A0A9Q0KY74</accession>
<dbReference type="PANTHER" id="PTHR48020">
    <property type="entry name" value="PROTON MYO-INOSITOL COTRANSPORTER"/>
    <property type="match status" value="1"/>
</dbReference>
<evidence type="ECO:0000313" key="8">
    <source>
        <dbReference type="Proteomes" id="UP001141806"/>
    </source>
</evidence>
<keyword evidence="5 6" id="KW-0472">Membrane</keyword>
<name>A0A9Q0KY74_9MAGN</name>
<dbReference type="Gene3D" id="1.20.1250.20">
    <property type="entry name" value="MFS general substrate transporter like domains"/>
    <property type="match status" value="1"/>
</dbReference>
<keyword evidence="2" id="KW-0813">Transport</keyword>
<dbReference type="OrthoDB" id="6339427at2759"/>
<dbReference type="InterPro" id="IPR050814">
    <property type="entry name" value="Myo-inositol_Transporter"/>
</dbReference>
<dbReference type="EMBL" id="JAMYWD010000002">
    <property type="protein sequence ID" value="KAJ4978948.1"/>
    <property type="molecule type" value="Genomic_DNA"/>
</dbReference>
<evidence type="ECO:0000256" key="2">
    <source>
        <dbReference type="ARBA" id="ARBA00022448"/>
    </source>
</evidence>
<dbReference type="PANTHER" id="PTHR48020:SF49">
    <property type="entry name" value="SUGAR TRANSPORTER"/>
    <property type="match status" value="1"/>
</dbReference>
<reference evidence="7" key="1">
    <citation type="journal article" date="2023" name="Plant J.">
        <title>The genome of the king protea, Protea cynaroides.</title>
        <authorList>
            <person name="Chang J."/>
            <person name="Duong T.A."/>
            <person name="Schoeman C."/>
            <person name="Ma X."/>
            <person name="Roodt D."/>
            <person name="Barker N."/>
            <person name="Li Z."/>
            <person name="Van de Peer Y."/>
            <person name="Mizrachi E."/>
        </authorList>
    </citation>
    <scope>NUCLEOTIDE SEQUENCE</scope>
    <source>
        <tissue evidence="7">Young leaves</tissue>
    </source>
</reference>
<organism evidence="7 8">
    <name type="scientific">Protea cynaroides</name>
    <dbReference type="NCBI Taxonomy" id="273540"/>
    <lineage>
        <taxon>Eukaryota</taxon>
        <taxon>Viridiplantae</taxon>
        <taxon>Streptophyta</taxon>
        <taxon>Embryophyta</taxon>
        <taxon>Tracheophyta</taxon>
        <taxon>Spermatophyta</taxon>
        <taxon>Magnoliopsida</taxon>
        <taxon>Proteales</taxon>
        <taxon>Proteaceae</taxon>
        <taxon>Protea</taxon>
    </lineage>
</organism>
<evidence type="ECO:0000256" key="5">
    <source>
        <dbReference type="ARBA" id="ARBA00023136"/>
    </source>
</evidence>
<comment type="subcellular location">
    <subcellularLocation>
        <location evidence="1">Membrane</location>
    </subcellularLocation>
</comment>
<dbReference type="GO" id="GO:0022857">
    <property type="term" value="F:transmembrane transporter activity"/>
    <property type="evidence" value="ECO:0007669"/>
    <property type="project" value="InterPro"/>
</dbReference>
<evidence type="ECO:0000256" key="4">
    <source>
        <dbReference type="ARBA" id="ARBA00022989"/>
    </source>
</evidence>
<keyword evidence="3 6" id="KW-0812">Transmembrane</keyword>
<gene>
    <name evidence="7" type="ORF">NE237_009728</name>
</gene>
<evidence type="ECO:0000256" key="6">
    <source>
        <dbReference type="SAM" id="Phobius"/>
    </source>
</evidence>
<dbReference type="Pfam" id="PF00083">
    <property type="entry name" value="Sugar_tr"/>
    <property type="match status" value="1"/>
</dbReference>
<sequence>MLAVGILPLVFIGFALYIIPESPRWLVMKNRVEEARIVLMKTVEDESEVEQRLQEIQQAAGTTNAEKYEEKPIWHELKSFSCSSPHADNWVWNSMFPADHRSRFETVKENNEEFKKAIVWSTWRLASMAL</sequence>
<evidence type="ECO:0000256" key="1">
    <source>
        <dbReference type="ARBA" id="ARBA00004370"/>
    </source>
</evidence>
<dbReference type="AlphaFoldDB" id="A0A9Q0KY74"/>
<feature type="transmembrane region" description="Helical" evidence="6">
    <location>
        <begin position="6"/>
        <end position="27"/>
    </location>
</feature>
<dbReference type="SUPFAM" id="SSF103473">
    <property type="entry name" value="MFS general substrate transporter"/>
    <property type="match status" value="1"/>
</dbReference>
<keyword evidence="8" id="KW-1185">Reference proteome</keyword>
<evidence type="ECO:0000313" key="7">
    <source>
        <dbReference type="EMBL" id="KAJ4978948.1"/>
    </source>
</evidence>
<protein>
    <submittedName>
        <fullName evidence="7">Uncharacterized protein</fullName>
    </submittedName>
</protein>
<dbReference type="GO" id="GO:0016020">
    <property type="term" value="C:membrane"/>
    <property type="evidence" value="ECO:0007669"/>
    <property type="project" value="UniProtKB-SubCell"/>
</dbReference>
<dbReference type="InterPro" id="IPR036259">
    <property type="entry name" value="MFS_trans_sf"/>
</dbReference>
<keyword evidence="4 6" id="KW-1133">Transmembrane helix</keyword>
<dbReference type="InterPro" id="IPR005828">
    <property type="entry name" value="MFS_sugar_transport-like"/>
</dbReference>
<proteinExistence type="predicted"/>
<evidence type="ECO:0000256" key="3">
    <source>
        <dbReference type="ARBA" id="ARBA00022692"/>
    </source>
</evidence>